<dbReference type="InterPro" id="IPR032519">
    <property type="entry name" value="YbgF_tri"/>
</dbReference>
<keyword evidence="1" id="KW-0132">Cell division</keyword>
<feature type="compositionally biased region" description="Polar residues" evidence="3">
    <location>
        <begin position="156"/>
        <end position="167"/>
    </location>
</feature>
<evidence type="ECO:0000313" key="5">
    <source>
        <dbReference type="EMBL" id="GGG57048.1"/>
    </source>
</evidence>
<gene>
    <name evidence="1" type="primary">cpoB</name>
    <name evidence="5" type="ORF">GCM10011403_12810</name>
</gene>
<dbReference type="Pfam" id="PF13174">
    <property type="entry name" value="TPR_6"/>
    <property type="match status" value="2"/>
</dbReference>
<name>A0A917GTN7_9GAMM</name>
<keyword evidence="1" id="KW-0131">Cell cycle</keyword>
<comment type="subcellular location">
    <subcellularLocation>
        <location evidence="1">Periplasm</location>
    </subcellularLocation>
</comment>
<feature type="chain" id="PRO_5038190143" description="Cell division coordinator CpoB" evidence="1">
    <location>
        <begin position="24"/>
        <end position="301"/>
    </location>
</feature>
<dbReference type="GO" id="GO:0030288">
    <property type="term" value="C:outer membrane-bounded periplasmic space"/>
    <property type="evidence" value="ECO:0007669"/>
    <property type="project" value="UniProtKB-UniRule"/>
</dbReference>
<dbReference type="EMBL" id="BMIY01000005">
    <property type="protein sequence ID" value="GGG57048.1"/>
    <property type="molecule type" value="Genomic_DNA"/>
</dbReference>
<evidence type="ECO:0000259" key="4">
    <source>
        <dbReference type="Pfam" id="PF16331"/>
    </source>
</evidence>
<comment type="caution">
    <text evidence="5">The sequence shown here is derived from an EMBL/GenBank/DDBJ whole genome shotgun (WGS) entry which is preliminary data.</text>
</comment>
<feature type="repeat" description="TPR" evidence="2">
    <location>
        <begin position="218"/>
        <end position="251"/>
    </location>
</feature>
<dbReference type="NCBIfam" id="TIGR02795">
    <property type="entry name" value="tol_pal_ybgF"/>
    <property type="match status" value="1"/>
</dbReference>
<comment type="similarity">
    <text evidence="1">Belongs to the CpoB family.</text>
</comment>
<feature type="repeat" description="TPR" evidence="2">
    <location>
        <begin position="255"/>
        <end position="288"/>
    </location>
</feature>
<dbReference type="Gene3D" id="1.25.40.10">
    <property type="entry name" value="Tetratricopeptide repeat domain"/>
    <property type="match status" value="1"/>
</dbReference>
<feature type="signal peptide" evidence="1">
    <location>
        <begin position="1"/>
        <end position="23"/>
    </location>
</feature>
<dbReference type="Gene3D" id="1.20.5.110">
    <property type="match status" value="1"/>
</dbReference>
<keyword evidence="2" id="KW-0802">TPR repeat</keyword>
<reference evidence="5" key="2">
    <citation type="submission" date="2020-09" db="EMBL/GenBank/DDBJ databases">
        <authorList>
            <person name="Sun Q."/>
            <person name="Zhou Y."/>
        </authorList>
    </citation>
    <scope>NUCLEOTIDE SEQUENCE</scope>
    <source>
        <strain evidence="5">CGMCC 1.15425</strain>
    </source>
</reference>
<dbReference type="AlphaFoldDB" id="A0A917GTN7"/>
<dbReference type="OrthoDB" id="9768142at2"/>
<evidence type="ECO:0000256" key="1">
    <source>
        <dbReference type="HAMAP-Rule" id="MF_02066"/>
    </source>
</evidence>
<accession>A0A917GTN7</accession>
<dbReference type="InterPro" id="IPR011990">
    <property type="entry name" value="TPR-like_helical_dom_sf"/>
</dbReference>
<feature type="compositionally biased region" description="Polar residues" evidence="3">
    <location>
        <begin position="96"/>
        <end position="111"/>
    </location>
</feature>
<proteinExistence type="inferred from homology"/>
<dbReference type="InterPro" id="IPR014162">
    <property type="entry name" value="CpoB_C"/>
</dbReference>
<dbReference type="HAMAP" id="MF_02066">
    <property type="entry name" value="CpoB"/>
    <property type="match status" value="1"/>
</dbReference>
<feature type="compositionally biased region" description="Low complexity" evidence="3">
    <location>
        <begin position="139"/>
        <end position="155"/>
    </location>
</feature>
<dbReference type="InterPro" id="IPR034706">
    <property type="entry name" value="CpoB"/>
</dbReference>
<comment type="function">
    <text evidence="1">Mediates coordination of peptidoglycan synthesis and outer membrane constriction during cell division.</text>
</comment>
<keyword evidence="1" id="KW-0732">Signal</keyword>
<keyword evidence="6" id="KW-1185">Reference proteome</keyword>
<dbReference type="Proteomes" id="UP000627715">
    <property type="component" value="Unassembled WGS sequence"/>
</dbReference>
<feature type="compositionally biased region" description="Low complexity" evidence="3">
    <location>
        <begin position="112"/>
        <end position="127"/>
    </location>
</feature>
<dbReference type="SUPFAM" id="SSF48452">
    <property type="entry name" value="TPR-like"/>
    <property type="match status" value="1"/>
</dbReference>
<dbReference type="GO" id="GO:0070206">
    <property type="term" value="P:protein trimerization"/>
    <property type="evidence" value="ECO:0007669"/>
    <property type="project" value="InterPro"/>
</dbReference>
<dbReference type="RefSeq" id="WP_068813004.1">
    <property type="nucleotide sequence ID" value="NZ_BMIY01000005.1"/>
</dbReference>
<feature type="region of interest" description="Disordered" evidence="3">
    <location>
        <begin position="88"/>
        <end position="127"/>
    </location>
</feature>
<sequence precursor="true">MKKHLTVLSLCVSAAAFMPAAGAQPNNDALNLLLEQVRSLREEVQTLRGMVEEQGYELRRLQQDSLDRYTDLDGRISTLYQDVESGNAASAALPPSSGNLPASANTAAMTGNPSASPTTNTASNTSAASGFNTSGLNNGNAAASASSSASAGSSSTQLATNGVVSGNNTPVVPAPGIMTEQQLYERALDSLLQEEAYQRSIAEFDQYLAQYPDGRFVTNAYYWQGQAYVNLSQFEQARSAFEAIVNNYPDGRKIEDAMYSLGTVYHRLGDSSRARQMLQDVRTRFPNTSAANLADIYLRTL</sequence>
<evidence type="ECO:0000256" key="2">
    <source>
        <dbReference type="PROSITE-ProRule" id="PRU00339"/>
    </source>
</evidence>
<evidence type="ECO:0000256" key="3">
    <source>
        <dbReference type="SAM" id="MobiDB-lite"/>
    </source>
</evidence>
<dbReference type="PROSITE" id="PS50005">
    <property type="entry name" value="TPR"/>
    <property type="match status" value="2"/>
</dbReference>
<keyword evidence="1" id="KW-0574">Periplasm</keyword>
<protein>
    <recommendedName>
        <fullName evidence="1">Cell division coordinator CpoB</fullName>
    </recommendedName>
</protein>
<feature type="region of interest" description="Disordered" evidence="3">
    <location>
        <begin position="139"/>
        <end position="167"/>
    </location>
</feature>
<feature type="domain" description="YbgF trimerisation" evidence="4">
    <location>
        <begin position="27"/>
        <end position="81"/>
    </location>
</feature>
<dbReference type="InterPro" id="IPR019734">
    <property type="entry name" value="TPR_rpt"/>
</dbReference>
<dbReference type="Pfam" id="PF16331">
    <property type="entry name" value="TolA_bind_tri"/>
    <property type="match status" value="1"/>
</dbReference>
<organism evidence="5 6">
    <name type="scientific">Pseudohongiella nitratireducens</name>
    <dbReference type="NCBI Taxonomy" id="1768907"/>
    <lineage>
        <taxon>Bacteria</taxon>
        <taxon>Pseudomonadati</taxon>
        <taxon>Pseudomonadota</taxon>
        <taxon>Gammaproteobacteria</taxon>
        <taxon>Pseudomonadales</taxon>
        <taxon>Pseudohongiellaceae</taxon>
        <taxon>Pseudohongiella</taxon>
    </lineage>
</organism>
<evidence type="ECO:0000313" key="6">
    <source>
        <dbReference type="Proteomes" id="UP000627715"/>
    </source>
</evidence>
<dbReference type="GO" id="GO:0043093">
    <property type="term" value="P:FtsZ-dependent cytokinesis"/>
    <property type="evidence" value="ECO:0007669"/>
    <property type="project" value="UniProtKB-UniRule"/>
</dbReference>
<reference evidence="5" key="1">
    <citation type="journal article" date="2014" name="Int. J. Syst. Evol. Microbiol.">
        <title>Complete genome sequence of Corynebacterium casei LMG S-19264T (=DSM 44701T), isolated from a smear-ripened cheese.</title>
        <authorList>
            <consortium name="US DOE Joint Genome Institute (JGI-PGF)"/>
            <person name="Walter F."/>
            <person name="Albersmeier A."/>
            <person name="Kalinowski J."/>
            <person name="Ruckert C."/>
        </authorList>
    </citation>
    <scope>NUCLEOTIDE SEQUENCE</scope>
    <source>
        <strain evidence="5">CGMCC 1.15425</strain>
    </source>
</reference>